<dbReference type="KEGG" id="lmoi:VV02_01480"/>
<dbReference type="RefSeq" id="WP_052589394.1">
    <property type="nucleotide sequence ID" value="NZ_CP011112.1"/>
</dbReference>
<accession>A0A0K1JDR7</accession>
<proteinExistence type="predicted"/>
<keyword evidence="2" id="KW-1185">Reference proteome</keyword>
<sequence length="197" mass="21621">MTRTLSASTRPRAGFGRFVSRSSDHGSPVAPVVVRESRHITGAQGCTFEQVADWAPADLLGLGVEGPSAVANRERCRRAAAILAECALYPEEFDEPPVLRLLIRHRGDMVATADDPALVEHLRGHLGVDALLVQAWQDLERFGPDPLGRPGDIGDRLTNAVNEVRVRAGLRMLTRRQVAARRLTDVVHQSPERWSPN</sequence>
<gene>
    <name evidence="1" type="ORF">VV02_01480</name>
</gene>
<dbReference type="STRING" id="571913.VV02_01480"/>
<dbReference type="AlphaFoldDB" id="A0A0K1JDR7"/>
<protein>
    <submittedName>
        <fullName evidence="1">Uncharacterized protein</fullName>
    </submittedName>
</protein>
<reference evidence="1 2" key="1">
    <citation type="submission" date="2015-03" db="EMBL/GenBank/DDBJ databases">
        <title>Luteipulveratus halotolerans sp. nov., a novel actinobacterium (Dermacoccaceae) from Sarawak, Malaysia.</title>
        <authorList>
            <person name="Juboi H."/>
            <person name="Basik A."/>
            <person name="Shamsul S.S."/>
            <person name="Arnold P."/>
            <person name="Schmitt E.K."/>
            <person name="Sanglier J.-J."/>
            <person name="Yeo T."/>
        </authorList>
    </citation>
    <scope>NUCLEOTIDE SEQUENCE [LARGE SCALE GENOMIC DNA]</scope>
    <source>
        <strain evidence="1 2">MN07-A0370</strain>
    </source>
</reference>
<evidence type="ECO:0000313" key="1">
    <source>
        <dbReference type="EMBL" id="AKU14849.1"/>
    </source>
</evidence>
<dbReference type="EMBL" id="CP011112">
    <property type="protein sequence ID" value="AKU14849.1"/>
    <property type="molecule type" value="Genomic_DNA"/>
</dbReference>
<dbReference type="Proteomes" id="UP000066480">
    <property type="component" value="Chromosome"/>
</dbReference>
<organism evidence="1 2">
    <name type="scientific">Luteipulveratus mongoliensis</name>
    <dbReference type="NCBI Taxonomy" id="571913"/>
    <lineage>
        <taxon>Bacteria</taxon>
        <taxon>Bacillati</taxon>
        <taxon>Actinomycetota</taxon>
        <taxon>Actinomycetes</taxon>
        <taxon>Micrococcales</taxon>
        <taxon>Dermacoccaceae</taxon>
        <taxon>Luteipulveratus</taxon>
    </lineage>
</organism>
<name>A0A0K1JDR7_9MICO</name>
<evidence type="ECO:0000313" key="2">
    <source>
        <dbReference type="Proteomes" id="UP000066480"/>
    </source>
</evidence>